<evidence type="ECO:0000256" key="7">
    <source>
        <dbReference type="ARBA" id="ARBA00022807"/>
    </source>
</evidence>
<evidence type="ECO:0000256" key="8">
    <source>
        <dbReference type="ARBA" id="ARBA00023145"/>
    </source>
</evidence>
<comment type="subcellular location">
    <subcellularLocation>
        <location evidence="1">Vacuole</location>
    </subcellularLocation>
</comment>
<evidence type="ECO:0000256" key="1">
    <source>
        <dbReference type="ARBA" id="ARBA00004116"/>
    </source>
</evidence>
<sequence length="334" mass="36662">GTDEESGLDYWKVQNSWGPDWGEAGFFRILRGSNECGIEKDVVCGDPKITVPRNVEMAVTDEIVEIVNSLNTTWTASHNKYSHMSRSEFNGSRLTQNEKIRGILPVHEVYQRVSVPASFDSRDQWPGCIGAIRDQGGCGSCWAFSATEVFADRACIEGKTQTNIPMSPQYLIDCDNIDAGCGGGSEAVVWMFMKNKGVASEECLPYKEKADVRCPRTCVDGSPIEVMKAATDYQVKSNPASIQQEILANGPVQAGFTVYTDFNAYSTGVYQHVWGRQEGGHAIKIVGWGMEGSVPYWTVANSWGPDWGEDGFFRILRGSNECGIEADIYAGTVA</sequence>
<evidence type="ECO:0000256" key="4">
    <source>
        <dbReference type="ARBA" id="ARBA00022670"/>
    </source>
</evidence>
<evidence type="ECO:0000256" key="5">
    <source>
        <dbReference type="ARBA" id="ARBA00022729"/>
    </source>
</evidence>
<evidence type="ECO:0000256" key="10">
    <source>
        <dbReference type="ARBA" id="ARBA00060028"/>
    </source>
</evidence>
<evidence type="ECO:0000313" key="12">
    <source>
        <dbReference type="EMBL" id="GIQ89219.1"/>
    </source>
</evidence>
<comment type="function">
    <text evidence="10">Thiol protease which is required for parasite excystation and invasion of the proximal small intestine of the human host.</text>
</comment>
<feature type="domain" description="Peptidase C1A papain C-terminal" evidence="11">
    <location>
        <begin position="115"/>
        <end position="332"/>
    </location>
</feature>
<dbReference type="EMBL" id="BDIP01004812">
    <property type="protein sequence ID" value="GIQ89219.1"/>
    <property type="molecule type" value="Genomic_DNA"/>
</dbReference>
<keyword evidence="7" id="KW-0788">Thiol protease</keyword>
<dbReference type="OrthoDB" id="640249at2759"/>
<dbReference type="InterPro" id="IPR013128">
    <property type="entry name" value="Peptidase_C1A"/>
</dbReference>
<keyword evidence="13" id="KW-1185">Reference proteome</keyword>
<dbReference type="AlphaFoldDB" id="A0A9K3GMF1"/>
<reference evidence="12 13" key="1">
    <citation type="journal article" date="2018" name="PLoS ONE">
        <title>The draft genome of Kipferlia bialata reveals reductive genome evolution in fornicate parasites.</title>
        <authorList>
            <person name="Tanifuji G."/>
            <person name="Takabayashi S."/>
            <person name="Kume K."/>
            <person name="Takagi M."/>
            <person name="Nakayama T."/>
            <person name="Kamikawa R."/>
            <person name="Inagaki Y."/>
            <person name="Hashimoto T."/>
        </authorList>
    </citation>
    <scope>NUCLEOTIDE SEQUENCE [LARGE SCALE GENOMIC DNA]</scope>
    <source>
        <strain evidence="12">NY0173</strain>
    </source>
</reference>
<dbReference type="Pfam" id="PF00112">
    <property type="entry name" value="Peptidase_C1"/>
    <property type="match status" value="2"/>
</dbReference>
<feature type="non-terminal residue" evidence="12">
    <location>
        <position position="334"/>
    </location>
</feature>
<evidence type="ECO:0000313" key="13">
    <source>
        <dbReference type="Proteomes" id="UP000265618"/>
    </source>
</evidence>
<keyword evidence="3" id="KW-0926">Vacuole</keyword>
<dbReference type="GO" id="GO:0008234">
    <property type="term" value="F:cysteine-type peptidase activity"/>
    <property type="evidence" value="ECO:0007669"/>
    <property type="project" value="UniProtKB-KW"/>
</dbReference>
<accession>A0A9K3GMF1</accession>
<dbReference type="PANTHER" id="PTHR12411">
    <property type="entry name" value="CYSTEINE PROTEASE FAMILY C1-RELATED"/>
    <property type="match status" value="1"/>
</dbReference>
<dbReference type="CDD" id="cd02620">
    <property type="entry name" value="Peptidase_C1A_CathepsinB"/>
    <property type="match status" value="1"/>
</dbReference>
<comment type="similarity">
    <text evidence="2">Belongs to the peptidase C1 family.</text>
</comment>
<dbReference type="PROSITE" id="PS00639">
    <property type="entry name" value="THIOL_PROTEASE_HIS"/>
    <property type="match status" value="1"/>
</dbReference>
<dbReference type="SMART" id="SM00645">
    <property type="entry name" value="Pept_C1"/>
    <property type="match status" value="1"/>
</dbReference>
<dbReference type="PROSITE" id="PS00139">
    <property type="entry name" value="THIOL_PROTEASE_CYS"/>
    <property type="match status" value="1"/>
</dbReference>
<name>A0A9K3GMF1_9EUKA</name>
<dbReference type="InterPro" id="IPR038765">
    <property type="entry name" value="Papain-like_cys_pep_sf"/>
</dbReference>
<dbReference type="PRINTS" id="PR00705">
    <property type="entry name" value="PAPAIN"/>
</dbReference>
<keyword evidence="6" id="KW-0378">Hydrolase</keyword>
<dbReference type="InterPro" id="IPR000169">
    <property type="entry name" value="Pept_cys_AS"/>
</dbReference>
<dbReference type="InterPro" id="IPR025661">
    <property type="entry name" value="Pept_asp_AS"/>
</dbReference>
<evidence type="ECO:0000256" key="3">
    <source>
        <dbReference type="ARBA" id="ARBA00022554"/>
    </source>
</evidence>
<keyword evidence="8" id="KW-0865">Zymogen</keyword>
<dbReference type="GO" id="GO:0006508">
    <property type="term" value="P:proteolysis"/>
    <property type="evidence" value="ECO:0007669"/>
    <property type="project" value="UniProtKB-KW"/>
</dbReference>
<proteinExistence type="inferred from homology"/>
<keyword evidence="5" id="KW-0732">Signal</keyword>
<evidence type="ECO:0000256" key="2">
    <source>
        <dbReference type="ARBA" id="ARBA00008455"/>
    </source>
</evidence>
<evidence type="ECO:0000256" key="9">
    <source>
        <dbReference type="ARBA" id="ARBA00023157"/>
    </source>
</evidence>
<dbReference type="FunFam" id="3.90.70.10:FF:000096">
    <property type="entry name" value="Cathepsin B-like cysteine protease"/>
    <property type="match status" value="1"/>
</dbReference>
<dbReference type="PROSITE" id="PS00640">
    <property type="entry name" value="THIOL_PROTEASE_ASN"/>
    <property type="match status" value="1"/>
</dbReference>
<comment type="caution">
    <text evidence="12">The sequence shown here is derived from an EMBL/GenBank/DDBJ whole genome shotgun (WGS) entry which is preliminary data.</text>
</comment>
<dbReference type="Proteomes" id="UP000265618">
    <property type="component" value="Unassembled WGS sequence"/>
</dbReference>
<dbReference type="Gene3D" id="3.90.70.10">
    <property type="entry name" value="Cysteine proteinases"/>
    <property type="match status" value="2"/>
</dbReference>
<keyword evidence="4" id="KW-0645">Protease</keyword>
<gene>
    <name evidence="12" type="ORF">KIPB_011632</name>
</gene>
<organism evidence="12 13">
    <name type="scientific">Kipferlia bialata</name>
    <dbReference type="NCBI Taxonomy" id="797122"/>
    <lineage>
        <taxon>Eukaryota</taxon>
        <taxon>Metamonada</taxon>
        <taxon>Carpediemonas-like organisms</taxon>
        <taxon>Kipferlia</taxon>
    </lineage>
</organism>
<dbReference type="GO" id="GO:0005773">
    <property type="term" value="C:vacuole"/>
    <property type="evidence" value="ECO:0007669"/>
    <property type="project" value="UniProtKB-SubCell"/>
</dbReference>
<evidence type="ECO:0000256" key="6">
    <source>
        <dbReference type="ARBA" id="ARBA00022801"/>
    </source>
</evidence>
<keyword evidence="9" id="KW-1015">Disulfide bond</keyword>
<protein>
    <submittedName>
        <fullName evidence="12">Peptidase C1A</fullName>
    </submittedName>
</protein>
<dbReference type="SUPFAM" id="SSF54001">
    <property type="entry name" value="Cysteine proteinases"/>
    <property type="match status" value="2"/>
</dbReference>
<dbReference type="InterPro" id="IPR000668">
    <property type="entry name" value="Peptidase_C1A_C"/>
</dbReference>
<dbReference type="InterPro" id="IPR025660">
    <property type="entry name" value="Pept_his_AS"/>
</dbReference>
<evidence type="ECO:0000259" key="11">
    <source>
        <dbReference type="SMART" id="SM00645"/>
    </source>
</evidence>